<feature type="compositionally biased region" description="Basic residues" evidence="1">
    <location>
        <begin position="164"/>
        <end position="173"/>
    </location>
</feature>
<accession>A0A8X7YRC0</accession>
<comment type="caution">
    <text evidence="2">The sequence shown here is derived from an EMBL/GenBank/DDBJ whole genome shotgun (WGS) entry which is preliminary data.</text>
</comment>
<protein>
    <submittedName>
        <fullName evidence="2">Uncharacterized protein</fullName>
    </submittedName>
</protein>
<dbReference type="Proteomes" id="UP000886885">
    <property type="component" value="Chromosome 12D"/>
</dbReference>
<dbReference type="PANTHER" id="PTHR38224:SF1">
    <property type="entry name" value="PHLOEM SPECIFIC PROTEIN"/>
    <property type="match status" value="1"/>
</dbReference>
<evidence type="ECO:0000313" key="2">
    <source>
        <dbReference type="EMBL" id="KAG6753123.1"/>
    </source>
</evidence>
<evidence type="ECO:0000256" key="1">
    <source>
        <dbReference type="SAM" id="MobiDB-lite"/>
    </source>
</evidence>
<evidence type="ECO:0000313" key="3">
    <source>
        <dbReference type="Proteomes" id="UP000886885"/>
    </source>
</evidence>
<feature type="compositionally biased region" description="Basic and acidic residues" evidence="1">
    <location>
        <begin position="149"/>
        <end position="161"/>
    </location>
</feature>
<feature type="region of interest" description="Disordered" evidence="1">
    <location>
        <begin position="149"/>
        <end position="174"/>
    </location>
</feature>
<dbReference type="OrthoDB" id="1246837at2759"/>
<dbReference type="PANTHER" id="PTHR38224">
    <property type="entry name" value="PHLOEM SPECIFIC PROTEIN"/>
    <property type="match status" value="1"/>
</dbReference>
<organism evidence="2 3">
    <name type="scientific">Populus tomentosa</name>
    <name type="common">Chinese white poplar</name>
    <dbReference type="NCBI Taxonomy" id="118781"/>
    <lineage>
        <taxon>Eukaryota</taxon>
        <taxon>Viridiplantae</taxon>
        <taxon>Streptophyta</taxon>
        <taxon>Embryophyta</taxon>
        <taxon>Tracheophyta</taxon>
        <taxon>Spermatophyta</taxon>
        <taxon>Magnoliopsida</taxon>
        <taxon>eudicotyledons</taxon>
        <taxon>Gunneridae</taxon>
        <taxon>Pentapetalae</taxon>
        <taxon>rosids</taxon>
        <taxon>fabids</taxon>
        <taxon>Malpighiales</taxon>
        <taxon>Salicaceae</taxon>
        <taxon>Saliceae</taxon>
        <taxon>Populus</taxon>
    </lineage>
</organism>
<dbReference type="AlphaFoldDB" id="A0A8X7YRC0"/>
<name>A0A8X7YRC0_POPTO</name>
<sequence>MKINSFILGLRPPLLMKITAGKKQWKRGEKFPSQDVEKRRKKALFSVLDEDGDDDPRFYRKWKGHNPPMVLRRWAWTSLRLRFALHCSKFMQKMSQGSAFQTRQGQGSNTTSGDYHDYISRLSKMPSIIHGAPQYPSVHKAFNNKVTREEEVDEARQDNVNKKNPTRSTKKVRVKEQVQVIDQNGNRKPEDIEEDVDDEADGFIKQKKRGFELSKWKTFKYP</sequence>
<gene>
    <name evidence="2" type="ORF">POTOM_043167</name>
</gene>
<feature type="region of interest" description="Disordered" evidence="1">
    <location>
        <begin position="98"/>
        <end position="117"/>
    </location>
</feature>
<feature type="compositionally biased region" description="Polar residues" evidence="1">
    <location>
        <begin position="98"/>
        <end position="113"/>
    </location>
</feature>
<dbReference type="EMBL" id="JAAWWB010000024">
    <property type="protein sequence ID" value="KAG6753123.1"/>
    <property type="molecule type" value="Genomic_DNA"/>
</dbReference>
<proteinExistence type="predicted"/>
<reference evidence="2" key="1">
    <citation type="journal article" date="2020" name="bioRxiv">
        <title>Hybrid origin of Populus tomentosa Carr. identified through genome sequencing and phylogenomic analysis.</title>
        <authorList>
            <person name="An X."/>
            <person name="Gao K."/>
            <person name="Chen Z."/>
            <person name="Li J."/>
            <person name="Yang X."/>
            <person name="Yang X."/>
            <person name="Zhou J."/>
            <person name="Guo T."/>
            <person name="Zhao T."/>
            <person name="Huang S."/>
            <person name="Miao D."/>
            <person name="Khan W.U."/>
            <person name="Rao P."/>
            <person name="Ye M."/>
            <person name="Lei B."/>
            <person name="Liao W."/>
            <person name="Wang J."/>
            <person name="Ji L."/>
            <person name="Li Y."/>
            <person name="Guo B."/>
            <person name="Mustafa N.S."/>
            <person name="Li S."/>
            <person name="Yun Q."/>
            <person name="Keller S.R."/>
            <person name="Mao J."/>
            <person name="Zhang R."/>
            <person name="Strauss S.H."/>
        </authorList>
    </citation>
    <scope>NUCLEOTIDE SEQUENCE</scope>
    <source>
        <strain evidence="2">GM15</strain>
        <tissue evidence="2">Leaf</tissue>
    </source>
</reference>
<keyword evidence="3" id="KW-1185">Reference proteome</keyword>